<feature type="compositionally biased region" description="Low complexity" evidence="6">
    <location>
        <begin position="567"/>
        <end position="589"/>
    </location>
</feature>
<dbReference type="GO" id="GO:0005634">
    <property type="term" value="C:nucleus"/>
    <property type="evidence" value="ECO:0007669"/>
    <property type="project" value="UniProtKB-SubCell"/>
</dbReference>
<evidence type="ECO:0000256" key="4">
    <source>
        <dbReference type="ARBA" id="ARBA00023163"/>
    </source>
</evidence>
<feature type="region of interest" description="Disordered" evidence="6">
    <location>
        <begin position="117"/>
        <end position="163"/>
    </location>
</feature>
<dbReference type="PROSITE" id="PS50048">
    <property type="entry name" value="ZN2_CY6_FUNGAL_2"/>
    <property type="match status" value="1"/>
</dbReference>
<keyword evidence="5" id="KW-0539">Nucleus</keyword>
<dbReference type="Gene3D" id="4.10.240.10">
    <property type="entry name" value="Zn(2)-C6 fungal-type DNA-binding domain"/>
    <property type="match status" value="1"/>
</dbReference>
<feature type="region of interest" description="Disordered" evidence="6">
    <location>
        <begin position="541"/>
        <end position="589"/>
    </location>
</feature>
<evidence type="ECO:0000256" key="6">
    <source>
        <dbReference type="SAM" id="MobiDB-lite"/>
    </source>
</evidence>
<dbReference type="InterPro" id="IPR036864">
    <property type="entry name" value="Zn2-C6_fun-type_DNA-bd_sf"/>
</dbReference>
<proteinExistence type="predicted"/>
<evidence type="ECO:0000256" key="5">
    <source>
        <dbReference type="ARBA" id="ARBA00023242"/>
    </source>
</evidence>
<dbReference type="CDD" id="cd12148">
    <property type="entry name" value="fungal_TF_MHR"/>
    <property type="match status" value="1"/>
</dbReference>
<dbReference type="GO" id="GO:0000976">
    <property type="term" value="F:transcription cis-regulatory region binding"/>
    <property type="evidence" value="ECO:0007669"/>
    <property type="project" value="TreeGrafter"/>
</dbReference>
<name>A0AAE0D2L2_COLKA</name>
<feature type="domain" description="Zn(2)-C6 fungal-type" evidence="7">
    <location>
        <begin position="35"/>
        <end position="69"/>
    </location>
</feature>
<evidence type="ECO:0000256" key="1">
    <source>
        <dbReference type="ARBA" id="ARBA00004123"/>
    </source>
</evidence>
<dbReference type="SUPFAM" id="SSF57701">
    <property type="entry name" value="Zn2/Cys6 DNA-binding domain"/>
    <property type="match status" value="1"/>
</dbReference>
<sequence length="771" mass="83556">MSLSWTTPTNAVPPPPPSSISRPHRPEPPAKWGAACAQCAVAKAKCLRPAGSTDPKCERCRRLGKDCTEKIRGPRKRRENKPSKTAQLEERLNSLIRALQGSNDITATPSRLSIDEVSKSLPNNRPHHPIHTQQTSPSSQATTSGRSPETYASTPSRSTYITIPPSYNSFGPSTCICRPPPGQVPGPLDSDATLLSIYQDSLTPAYPFVVVPHGTSPADLAATRPFTMSCIRMVASFRSLRSMQGQMYRLKAHVAEAMILRSERSLDLLAGLVIMLGWHHHHCFVHAQMQNLVALAVTQAAELGLTRSPGYQERTKLLVENLGEVRERKSEQKRLLLAVWYLSSTISIGMGQIEAIKFTPYMRRCLRELEMAQEFDSDTYLAYLIRIQSLSSKIISLSQRNDEDEEELELVPRAPFAAYASAFDAELNNLIKSMPPRLQEDKLMRLTINTVRLRIHEPPKLDAALLSSLSKSSIAAGTPSPLDSFYQSNAALRAWFDEWLSQPIPPYPYTTLPVPLTVIHAITILGRWAKLLLIGDLRRPRPSASAPAPDPPQDPSGHYNNPSPLDSATPPGTTSSTLTGTSSLSPAASSTESQLAQAIATLEIQLATQPALSLDGPGILGQMGSAMEQAAASLAVHSEDPPGVGHNSWSLTAAKLRIAQLKIEQWGAMVAEEEEDDDESGGEEEGEEEGVYEGVAAEVGQDDMQGVIDGAAVEKTAVPFVGTERDLGIFEDSWGGGNPMAGAFDNLGPFSWMDGVGDWGAAMMGSAHQNG</sequence>
<keyword evidence="2" id="KW-0805">Transcription regulation</keyword>
<dbReference type="InterPro" id="IPR001138">
    <property type="entry name" value="Zn2Cys6_DnaBD"/>
</dbReference>
<feature type="region of interest" description="Disordered" evidence="6">
    <location>
        <begin position="671"/>
        <end position="691"/>
    </location>
</feature>
<keyword evidence="4" id="KW-0804">Transcription</keyword>
<dbReference type="InterPro" id="IPR051089">
    <property type="entry name" value="prtT"/>
</dbReference>
<feature type="compositionally biased region" description="Polar residues" evidence="6">
    <location>
        <begin position="1"/>
        <end position="10"/>
    </location>
</feature>
<feature type="compositionally biased region" description="Low complexity" evidence="6">
    <location>
        <begin position="132"/>
        <end position="144"/>
    </location>
</feature>
<feature type="region of interest" description="Disordered" evidence="6">
    <location>
        <begin position="1"/>
        <end position="31"/>
    </location>
</feature>
<dbReference type="CDD" id="cd00067">
    <property type="entry name" value="GAL4"/>
    <property type="match status" value="1"/>
</dbReference>
<keyword evidence="9" id="KW-1185">Reference proteome</keyword>
<dbReference type="GO" id="GO:0000981">
    <property type="term" value="F:DNA-binding transcription factor activity, RNA polymerase II-specific"/>
    <property type="evidence" value="ECO:0007669"/>
    <property type="project" value="InterPro"/>
</dbReference>
<keyword evidence="3" id="KW-0238">DNA-binding</keyword>
<reference evidence="8" key="1">
    <citation type="submission" date="2023-02" db="EMBL/GenBank/DDBJ databases">
        <title>Colletotrichum kahawae CIFC_Que2 genome sequencing and assembly.</title>
        <authorList>
            <person name="Baroncelli R."/>
        </authorList>
    </citation>
    <scope>NUCLEOTIDE SEQUENCE</scope>
    <source>
        <strain evidence="8">CIFC_Que2</strain>
    </source>
</reference>
<feature type="compositionally biased region" description="Polar residues" evidence="6">
    <location>
        <begin position="145"/>
        <end position="163"/>
    </location>
</feature>
<dbReference type="PANTHER" id="PTHR31845">
    <property type="entry name" value="FINGER DOMAIN PROTEIN, PUTATIVE-RELATED"/>
    <property type="match status" value="1"/>
</dbReference>
<evidence type="ECO:0000256" key="2">
    <source>
        <dbReference type="ARBA" id="ARBA00023015"/>
    </source>
</evidence>
<evidence type="ECO:0000313" key="9">
    <source>
        <dbReference type="Proteomes" id="UP001281614"/>
    </source>
</evidence>
<accession>A0AAE0D2L2</accession>
<organism evidence="8 9">
    <name type="scientific">Colletotrichum kahawae</name>
    <name type="common">Coffee berry disease fungus</name>
    <dbReference type="NCBI Taxonomy" id="34407"/>
    <lineage>
        <taxon>Eukaryota</taxon>
        <taxon>Fungi</taxon>
        <taxon>Dikarya</taxon>
        <taxon>Ascomycota</taxon>
        <taxon>Pezizomycotina</taxon>
        <taxon>Sordariomycetes</taxon>
        <taxon>Hypocreomycetidae</taxon>
        <taxon>Glomerellales</taxon>
        <taxon>Glomerellaceae</taxon>
        <taxon>Colletotrichum</taxon>
        <taxon>Colletotrichum gloeosporioides species complex</taxon>
    </lineage>
</organism>
<evidence type="ECO:0000313" key="8">
    <source>
        <dbReference type="EMBL" id="KAK2749025.1"/>
    </source>
</evidence>
<dbReference type="EMBL" id="VYYT01000278">
    <property type="protein sequence ID" value="KAK2749025.1"/>
    <property type="molecule type" value="Genomic_DNA"/>
</dbReference>
<dbReference type="Proteomes" id="UP001281614">
    <property type="component" value="Unassembled WGS sequence"/>
</dbReference>
<protein>
    <submittedName>
        <fullName evidence="8">Arsenate reductase</fullName>
    </submittedName>
</protein>
<dbReference type="AlphaFoldDB" id="A0AAE0D2L2"/>
<dbReference type="PANTHER" id="PTHR31845:SF10">
    <property type="entry name" value="ZN(II)2CYS6 TRANSCRIPTION FACTOR (EUROFUNG)"/>
    <property type="match status" value="1"/>
</dbReference>
<dbReference type="GO" id="GO:0008270">
    <property type="term" value="F:zinc ion binding"/>
    <property type="evidence" value="ECO:0007669"/>
    <property type="project" value="InterPro"/>
</dbReference>
<comment type="caution">
    <text evidence="8">The sequence shown here is derived from an EMBL/GenBank/DDBJ whole genome shotgun (WGS) entry which is preliminary data.</text>
</comment>
<gene>
    <name evidence="8" type="ORF">CKAH01_06522</name>
</gene>
<evidence type="ECO:0000256" key="3">
    <source>
        <dbReference type="ARBA" id="ARBA00023125"/>
    </source>
</evidence>
<evidence type="ECO:0000259" key="7">
    <source>
        <dbReference type="PROSITE" id="PS50048"/>
    </source>
</evidence>
<dbReference type="PROSITE" id="PS00463">
    <property type="entry name" value="ZN2_CY6_FUNGAL_1"/>
    <property type="match status" value="1"/>
</dbReference>
<comment type="subcellular location">
    <subcellularLocation>
        <location evidence="1">Nucleus</location>
    </subcellularLocation>
</comment>